<dbReference type="EMBL" id="VTOX01000007">
    <property type="protein sequence ID" value="NKE67772.1"/>
    <property type="molecule type" value="Genomic_DNA"/>
</dbReference>
<accession>A0A7X6DIG6</accession>
<dbReference type="AlphaFoldDB" id="A0A7X6DIG6"/>
<sequence length="154" mass="14974">MTLNRIAKTAALVALVSASSLALADTQNLVVTASVTGVCKLTNIPNLVFGPIDPSSVGAGGVNASTSVTYKCTKGTAATALSASALSDTMSDGTNTLAFSITLPAVGTLSAGTGFSAAAAATTFTVNGNIAQAAAQDAVASAAYTKTLTLTLTP</sequence>
<organism evidence="2 3">
    <name type="scientific">Ramlibacter lithotrophicus</name>
    <dbReference type="NCBI Taxonomy" id="2606681"/>
    <lineage>
        <taxon>Bacteria</taxon>
        <taxon>Pseudomonadati</taxon>
        <taxon>Pseudomonadota</taxon>
        <taxon>Betaproteobacteria</taxon>
        <taxon>Burkholderiales</taxon>
        <taxon>Comamonadaceae</taxon>
        <taxon>Ramlibacter</taxon>
    </lineage>
</organism>
<evidence type="ECO:0000256" key="1">
    <source>
        <dbReference type="SAM" id="SignalP"/>
    </source>
</evidence>
<feature type="signal peptide" evidence="1">
    <location>
        <begin position="1"/>
        <end position="24"/>
    </location>
</feature>
<name>A0A7X6DIG6_9BURK</name>
<keyword evidence="1" id="KW-0732">Signal</keyword>
<reference evidence="2 3" key="1">
    <citation type="journal article" date="2020" name="Nature">
        <title>Bacterial chemolithoautotrophy via manganese oxidation.</title>
        <authorList>
            <person name="Yu H."/>
            <person name="Leadbetter J.R."/>
        </authorList>
    </citation>
    <scope>NUCLEOTIDE SEQUENCE [LARGE SCALE GENOMIC DNA]</scope>
    <source>
        <strain evidence="2 3">RBP-1</strain>
    </source>
</reference>
<evidence type="ECO:0008006" key="4">
    <source>
        <dbReference type="Google" id="ProtNLM"/>
    </source>
</evidence>
<evidence type="ECO:0000313" key="2">
    <source>
        <dbReference type="EMBL" id="NKE67772.1"/>
    </source>
</evidence>
<keyword evidence="3" id="KW-1185">Reference proteome</keyword>
<dbReference type="Proteomes" id="UP000521868">
    <property type="component" value="Unassembled WGS sequence"/>
</dbReference>
<gene>
    <name evidence="2" type="ORF">RAMLITH_18275</name>
</gene>
<dbReference type="RefSeq" id="WP_168108900.1">
    <property type="nucleotide sequence ID" value="NZ_VTOX01000007.1"/>
</dbReference>
<evidence type="ECO:0000313" key="3">
    <source>
        <dbReference type="Proteomes" id="UP000521868"/>
    </source>
</evidence>
<comment type="caution">
    <text evidence="2">The sequence shown here is derived from an EMBL/GenBank/DDBJ whole genome shotgun (WGS) entry which is preliminary data.</text>
</comment>
<protein>
    <recommendedName>
        <fullName evidence="4">Spore coat protein U domain-containing protein</fullName>
    </recommendedName>
</protein>
<feature type="chain" id="PRO_5031566272" description="Spore coat protein U domain-containing protein" evidence="1">
    <location>
        <begin position="25"/>
        <end position="154"/>
    </location>
</feature>
<proteinExistence type="predicted"/>